<organism evidence="10 11">
    <name type="scientific">Haploplasma axanthum</name>
    <name type="common">Acholeplasma axanthum</name>
    <dbReference type="NCBI Taxonomy" id="29552"/>
    <lineage>
        <taxon>Bacteria</taxon>
        <taxon>Bacillati</taxon>
        <taxon>Mycoplasmatota</taxon>
        <taxon>Mollicutes</taxon>
        <taxon>Acholeplasmatales</taxon>
        <taxon>Acholeplasmataceae</taxon>
        <taxon>Haploplasma</taxon>
    </lineage>
</organism>
<evidence type="ECO:0000256" key="6">
    <source>
        <dbReference type="ARBA" id="ARBA00022989"/>
    </source>
</evidence>
<dbReference type="OrthoDB" id="9785113at2"/>
<evidence type="ECO:0000313" key="11">
    <source>
        <dbReference type="Proteomes" id="UP000289841"/>
    </source>
</evidence>
<keyword evidence="11" id="KW-1185">Reference proteome</keyword>
<dbReference type="CDD" id="cd06261">
    <property type="entry name" value="TM_PBP2"/>
    <property type="match status" value="1"/>
</dbReference>
<protein>
    <recommendedName>
        <fullName evidence="8">Phosphate transport system permease protein PstA</fullName>
    </recommendedName>
</protein>
<keyword evidence="7 8" id="KW-0472">Membrane</keyword>
<dbReference type="EMBL" id="LR215048">
    <property type="protein sequence ID" value="VEU81307.1"/>
    <property type="molecule type" value="Genomic_DNA"/>
</dbReference>
<evidence type="ECO:0000256" key="7">
    <source>
        <dbReference type="ARBA" id="ARBA00023136"/>
    </source>
</evidence>
<comment type="caution">
    <text evidence="8">Lacks conserved residue(s) required for the propagation of feature annotation.</text>
</comment>
<dbReference type="AlphaFoldDB" id="A0A449BFR8"/>
<reference evidence="10 11" key="1">
    <citation type="submission" date="2019-01" db="EMBL/GenBank/DDBJ databases">
        <authorList>
            <consortium name="Pathogen Informatics"/>
        </authorList>
    </citation>
    <scope>NUCLEOTIDE SEQUENCE [LARGE SCALE GENOMIC DNA]</scope>
    <source>
        <strain evidence="10 11">NCTC10138</strain>
    </source>
</reference>
<evidence type="ECO:0000256" key="2">
    <source>
        <dbReference type="ARBA" id="ARBA00007069"/>
    </source>
</evidence>
<evidence type="ECO:0000256" key="4">
    <source>
        <dbReference type="ARBA" id="ARBA00022475"/>
    </source>
</evidence>
<evidence type="ECO:0000256" key="5">
    <source>
        <dbReference type="ARBA" id="ARBA00022692"/>
    </source>
</evidence>
<evidence type="ECO:0000256" key="1">
    <source>
        <dbReference type="ARBA" id="ARBA00004651"/>
    </source>
</evidence>
<sequence>MKTKRKVYDGILQVITYLASAISVVILFAIIFFIFSKGSKNLSWKFITSDNKEESYIVKSNENNYDKKFENKGNYEFFSNRYGIAFKDSVNISKEVIIEIIYIDPNSPLKEMLLVENGEKTSVNQGFYFTTYIDFTNDIGSTDYIFAREGAVNVATKLDQARIINSWSLSNEGGGIRGSIVTTFYLVILTLAIGLPIGILTAVYLHEIAPRGKFINILRSFIDMLTGIPSIIYGLLGAALLIPVSKQIISTNEIGGNILSGALTLSIMVLPVVIKATESALDVVPKDYKLASLALGANEIQTTFKVILPNALPGILSAALLTIGRVIGESAALIYAIGTVINDNIKISGKGTSLAVHIWSVMNKETPNVEVAASIAIIILAMVLVLNLLVKLISSRLEKKFRG</sequence>
<dbReference type="Gene3D" id="1.10.3720.10">
    <property type="entry name" value="MetI-like"/>
    <property type="match status" value="1"/>
</dbReference>
<name>A0A449BFR8_HAPAX</name>
<gene>
    <name evidence="10" type="primary">pstA</name>
    <name evidence="10" type="ORF">NCTC10138_01705</name>
</gene>
<comment type="subcellular location">
    <subcellularLocation>
        <location evidence="1 8">Cell membrane</location>
        <topology evidence="1 8">Multi-pass membrane protein</topology>
    </subcellularLocation>
</comment>
<dbReference type="STRING" id="1278311.GCA_000428705_00847"/>
<dbReference type="PANTHER" id="PTHR43470">
    <property type="entry name" value="PHOSPHATE TRANSPORT SYSTEM PERMEASE PROTEIN PSTA-RELATED"/>
    <property type="match status" value="1"/>
</dbReference>
<evidence type="ECO:0000259" key="9">
    <source>
        <dbReference type="PROSITE" id="PS50928"/>
    </source>
</evidence>
<dbReference type="Proteomes" id="UP000289841">
    <property type="component" value="Chromosome"/>
</dbReference>
<feature type="transmembrane region" description="Helical" evidence="8">
    <location>
        <begin position="184"/>
        <end position="205"/>
    </location>
</feature>
<keyword evidence="3" id="KW-0813">Transport</keyword>
<evidence type="ECO:0000256" key="8">
    <source>
        <dbReference type="RuleBase" id="RU363043"/>
    </source>
</evidence>
<dbReference type="KEGG" id="aaxa:NCTC10138_01705"/>
<dbReference type="GO" id="GO:0005315">
    <property type="term" value="F:phosphate transmembrane transporter activity"/>
    <property type="evidence" value="ECO:0007669"/>
    <property type="project" value="InterPro"/>
</dbReference>
<dbReference type="RefSeq" id="WP_026390451.1">
    <property type="nucleotide sequence ID" value="NZ_LR215048.1"/>
</dbReference>
<dbReference type="NCBIfam" id="TIGR00974">
    <property type="entry name" value="3a0107s02c"/>
    <property type="match status" value="1"/>
</dbReference>
<dbReference type="SUPFAM" id="SSF161098">
    <property type="entry name" value="MetI-like"/>
    <property type="match status" value="1"/>
</dbReference>
<feature type="transmembrane region" description="Helical" evidence="8">
    <location>
        <begin position="217"/>
        <end position="242"/>
    </location>
</feature>
<dbReference type="GO" id="GO:0005886">
    <property type="term" value="C:plasma membrane"/>
    <property type="evidence" value="ECO:0007669"/>
    <property type="project" value="UniProtKB-SubCell"/>
</dbReference>
<evidence type="ECO:0000256" key="3">
    <source>
        <dbReference type="ARBA" id="ARBA00022448"/>
    </source>
</evidence>
<dbReference type="PANTHER" id="PTHR43470:SF3">
    <property type="entry name" value="PHOSPHATE TRANSPORT SYSTEM PERMEASE PROTEIN PSTA-RELATED"/>
    <property type="match status" value="1"/>
</dbReference>
<dbReference type="GO" id="GO:0035435">
    <property type="term" value="P:phosphate ion transmembrane transport"/>
    <property type="evidence" value="ECO:0007669"/>
    <property type="project" value="InterPro"/>
</dbReference>
<evidence type="ECO:0000313" key="10">
    <source>
        <dbReference type="EMBL" id="VEU81307.1"/>
    </source>
</evidence>
<proteinExistence type="inferred from homology"/>
<dbReference type="InterPro" id="IPR035906">
    <property type="entry name" value="MetI-like_sf"/>
</dbReference>
<keyword evidence="6 8" id="KW-1133">Transmembrane helix</keyword>
<feature type="domain" description="ABC transmembrane type-1" evidence="9">
    <location>
        <begin position="180"/>
        <end position="390"/>
    </location>
</feature>
<dbReference type="InterPro" id="IPR000515">
    <property type="entry name" value="MetI-like"/>
</dbReference>
<keyword evidence="5 8" id="KW-0812">Transmembrane</keyword>
<accession>A0A449BFR8</accession>
<feature type="transmembrane region" description="Helical" evidence="8">
    <location>
        <begin position="14"/>
        <end position="35"/>
    </location>
</feature>
<feature type="transmembrane region" description="Helical" evidence="8">
    <location>
        <begin position="254"/>
        <end position="274"/>
    </location>
</feature>
<dbReference type="InterPro" id="IPR005672">
    <property type="entry name" value="Phosphate_PstA"/>
</dbReference>
<dbReference type="Pfam" id="PF00528">
    <property type="entry name" value="BPD_transp_1"/>
    <property type="match status" value="1"/>
</dbReference>
<keyword evidence="4 8" id="KW-1003">Cell membrane</keyword>
<feature type="transmembrane region" description="Helical" evidence="8">
    <location>
        <begin position="371"/>
        <end position="393"/>
    </location>
</feature>
<comment type="similarity">
    <text evidence="2 8">Belongs to the binding-protein-dependent transport system permease family. CysTW subfamily.</text>
</comment>
<dbReference type="PROSITE" id="PS50928">
    <property type="entry name" value="ABC_TM1"/>
    <property type="match status" value="1"/>
</dbReference>